<proteinExistence type="predicted"/>
<dbReference type="InterPro" id="IPR016181">
    <property type="entry name" value="Acyl_CoA_acyltransferase"/>
</dbReference>
<comment type="caution">
    <text evidence="1">The sequence shown here is derived from an EMBL/GenBank/DDBJ whole genome shotgun (WGS) entry which is preliminary data.</text>
</comment>
<evidence type="ECO:0008006" key="2">
    <source>
        <dbReference type="Google" id="ProtNLM"/>
    </source>
</evidence>
<dbReference type="SUPFAM" id="SSF55729">
    <property type="entry name" value="Acyl-CoA N-acyltransferases (Nat)"/>
    <property type="match status" value="1"/>
</dbReference>
<accession>A0A645BD13</accession>
<evidence type="ECO:0000313" key="1">
    <source>
        <dbReference type="EMBL" id="MPM59594.1"/>
    </source>
</evidence>
<sequence length="245" mass="27821">MNLFDESNSRKIFIRRHNTDGAAIIAECELCRLGPEDIEETAALHDEVANGLSRDIFAASPYEEIERFLGSEGLAVGIRHKGKLVTARTVKMERNWVEKEVKSFNVELDGDEFPAVTGFCVVDWEFRGNNVQYLTQYLVEDIVAREHTSLLTTVSPKNIFSLENILTCNFRIIGIKEVYGGYLRFILKKDFRSSLLPIWTHGHLQIPIRDKAAQMKAIAEGYAGYKLVRKHKSGFHILYARAAEA</sequence>
<name>A0A645BD13_9ZZZZ</name>
<dbReference type="AlphaFoldDB" id="A0A645BD13"/>
<dbReference type="EMBL" id="VSSQ01017367">
    <property type="protein sequence ID" value="MPM59594.1"/>
    <property type="molecule type" value="Genomic_DNA"/>
</dbReference>
<reference evidence="1" key="1">
    <citation type="submission" date="2019-08" db="EMBL/GenBank/DDBJ databases">
        <authorList>
            <person name="Kucharzyk K."/>
            <person name="Murdoch R.W."/>
            <person name="Higgins S."/>
            <person name="Loffler F."/>
        </authorList>
    </citation>
    <scope>NUCLEOTIDE SEQUENCE</scope>
</reference>
<gene>
    <name evidence="1" type="ORF">SDC9_106439</name>
</gene>
<protein>
    <recommendedName>
        <fullName evidence="2">N-acetyltransferase domain-containing protein</fullName>
    </recommendedName>
</protein>
<organism evidence="1">
    <name type="scientific">bioreactor metagenome</name>
    <dbReference type="NCBI Taxonomy" id="1076179"/>
    <lineage>
        <taxon>unclassified sequences</taxon>
        <taxon>metagenomes</taxon>
        <taxon>ecological metagenomes</taxon>
    </lineage>
</organism>